<keyword evidence="1" id="KW-0732">Signal</keyword>
<dbReference type="Pfam" id="PF00656">
    <property type="entry name" value="Peptidase_C14"/>
    <property type="match status" value="1"/>
</dbReference>
<feature type="domain" description="Peptidase C14 caspase" evidence="2">
    <location>
        <begin position="69"/>
        <end position="253"/>
    </location>
</feature>
<evidence type="ECO:0000256" key="1">
    <source>
        <dbReference type="SAM" id="SignalP"/>
    </source>
</evidence>
<protein>
    <recommendedName>
        <fullName evidence="2">Peptidase C14 caspase domain-containing protein</fullName>
    </recommendedName>
</protein>
<feature type="chain" id="PRO_5002147913" description="Peptidase C14 caspase domain-containing protein" evidence="1">
    <location>
        <begin position="30"/>
        <end position="256"/>
    </location>
</feature>
<feature type="signal peptide" evidence="1">
    <location>
        <begin position="1"/>
        <end position="29"/>
    </location>
</feature>
<dbReference type="Proteomes" id="UP000031465">
    <property type="component" value="Unassembled WGS sequence"/>
</dbReference>
<dbReference type="InterPro" id="IPR011600">
    <property type="entry name" value="Pept_C14_caspase"/>
</dbReference>
<dbReference type="PATRIC" id="fig|362787.3.peg.959"/>
<sequence length="256" mass="29524">MRGILMKKNPSLYFILFLNLFCCGQMISAATLHTILVADTIHDINSITVPDLARWQKELQMIAQSTHMILKEITFEGKRFRKQLIIDYLKNFSVNHDDAVVFIFSGHGYRTRDKKSPWPFLIFELDKHGMDLKWIDETIRSKKPRFSLVLGDCCNNYIEKGFLGENKNIFVNLRLVETNPSGYNQLFCRAKGHIIVCSCSPGNFSYGSPFGGLYSQCFLVSLNREISQKFPSWKKVLERANGYIQQVQIPVCEINH</sequence>
<dbReference type="InterPro" id="IPR029030">
    <property type="entry name" value="Caspase-like_dom_sf"/>
</dbReference>
<dbReference type="GO" id="GO:0004197">
    <property type="term" value="F:cysteine-type endopeptidase activity"/>
    <property type="evidence" value="ECO:0007669"/>
    <property type="project" value="InterPro"/>
</dbReference>
<gene>
    <name evidence="3" type="ORF">DB44_CO00200</name>
</gene>
<comment type="caution">
    <text evidence="3">The sequence shown here is derived from an EMBL/GenBank/DDBJ whole genome shotgun (WGS) entry which is preliminary data.</text>
</comment>
<dbReference type="GO" id="GO:0006508">
    <property type="term" value="P:proteolysis"/>
    <property type="evidence" value="ECO:0007669"/>
    <property type="project" value="InterPro"/>
</dbReference>
<organism evidence="3 4">
    <name type="scientific">Candidatus Protochlamydia amoebophila</name>
    <dbReference type="NCBI Taxonomy" id="362787"/>
    <lineage>
        <taxon>Bacteria</taxon>
        <taxon>Pseudomonadati</taxon>
        <taxon>Chlamydiota</taxon>
        <taxon>Chlamydiia</taxon>
        <taxon>Parachlamydiales</taxon>
        <taxon>Parachlamydiaceae</taxon>
        <taxon>Candidatus Protochlamydia</taxon>
    </lineage>
</organism>
<evidence type="ECO:0000313" key="3">
    <source>
        <dbReference type="EMBL" id="KIC72150.1"/>
    </source>
</evidence>
<evidence type="ECO:0000259" key="2">
    <source>
        <dbReference type="Pfam" id="PF00656"/>
    </source>
</evidence>
<proteinExistence type="predicted"/>
<accession>A0A0C1JLK9</accession>
<dbReference type="Gene3D" id="3.40.50.1460">
    <property type="match status" value="1"/>
</dbReference>
<name>A0A0C1JLK9_9BACT</name>
<evidence type="ECO:0000313" key="4">
    <source>
        <dbReference type="Proteomes" id="UP000031465"/>
    </source>
</evidence>
<reference evidence="3 4" key="1">
    <citation type="journal article" date="2014" name="Mol. Biol. Evol.">
        <title>Massive expansion of Ubiquitination-related gene families within the Chlamydiae.</title>
        <authorList>
            <person name="Domman D."/>
            <person name="Collingro A."/>
            <person name="Lagkouvardos I."/>
            <person name="Gehre L."/>
            <person name="Weinmaier T."/>
            <person name="Rattei T."/>
            <person name="Subtil A."/>
            <person name="Horn M."/>
        </authorList>
    </citation>
    <scope>NUCLEOTIDE SEQUENCE [LARGE SCALE GENOMIC DNA]</scope>
    <source>
        <strain evidence="3 4">EI2</strain>
    </source>
</reference>
<dbReference type="EMBL" id="JSAN01000061">
    <property type="protein sequence ID" value="KIC72150.1"/>
    <property type="molecule type" value="Genomic_DNA"/>
</dbReference>
<dbReference type="AlphaFoldDB" id="A0A0C1JLK9"/>
<dbReference type="SUPFAM" id="SSF52129">
    <property type="entry name" value="Caspase-like"/>
    <property type="match status" value="1"/>
</dbReference>